<evidence type="ECO:0000313" key="4">
    <source>
        <dbReference type="EMBL" id="OWY31229.1"/>
    </source>
</evidence>
<keyword evidence="1 2" id="KW-0732">Signal</keyword>
<protein>
    <submittedName>
        <fullName evidence="4">Cobalamin-binding protein</fullName>
    </submittedName>
</protein>
<dbReference type="PANTHER" id="PTHR30535">
    <property type="entry name" value="VITAMIN B12-BINDING PROTEIN"/>
    <property type="match status" value="1"/>
</dbReference>
<evidence type="ECO:0000313" key="5">
    <source>
        <dbReference type="Proteomes" id="UP000197596"/>
    </source>
</evidence>
<dbReference type="InterPro" id="IPR050902">
    <property type="entry name" value="ABC_Transporter_SBP"/>
</dbReference>
<sequence length="290" mass="31127">MRAAASALLCFAAFSTAAHAAVTVKDDLGNEITLQQPARRIVSLAPHVTELLYAAGAGDRLVGASNFSDYPAAAAKLPSVGSFAALDLERVLSLKPDLIVGWHSGNKPSQLARLREFGIPVYESQPADFGMIADALEKLSRLAGTDAAGKAAAGDFRVRWQALQARYQGRAEVSVFYQIWSQPLMTLNGQHMVSAVLRLCGGRNIFAGLPQLAPTVNIEAVLAADPQVILAPGDARDRPLERWRDYPALRAVRQNQLHTVNADWLNRAGPRVLDAAGEVCGLLDQARSVK</sequence>
<feature type="signal peptide" evidence="2">
    <location>
        <begin position="1"/>
        <end position="20"/>
    </location>
</feature>
<evidence type="ECO:0000259" key="3">
    <source>
        <dbReference type="PROSITE" id="PS50983"/>
    </source>
</evidence>
<dbReference type="EMBL" id="NJGU01000001">
    <property type="protein sequence ID" value="OWY31229.1"/>
    <property type="molecule type" value="Genomic_DNA"/>
</dbReference>
<gene>
    <name evidence="4" type="ORF">CEJ42_04060</name>
</gene>
<feature type="chain" id="PRO_5012535181" evidence="2">
    <location>
        <begin position="21"/>
        <end position="290"/>
    </location>
</feature>
<dbReference type="Gene3D" id="3.40.50.1980">
    <property type="entry name" value="Nitrogenase molybdenum iron protein domain"/>
    <property type="match status" value="2"/>
</dbReference>
<organism evidence="4 5">
    <name type="scientific">Herbaspirillum robiniae</name>
    <dbReference type="NCBI Taxonomy" id="2014887"/>
    <lineage>
        <taxon>Bacteria</taxon>
        <taxon>Pseudomonadati</taxon>
        <taxon>Pseudomonadota</taxon>
        <taxon>Betaproteobacteria</taxon>
        <taxon>Burkholderiales</taxon>
        <taxon>Oxalobacteraceae</taxon>
        <taxon>Herbaspirillum</taxon>
    </lineage>
</organism>
<dbReference type="InterPro" id="IPR002491">
    <property type="entry name" value="ABC_transptr_periplasmic_BD"/>
</dbReference>
<evidence type="ECO:0000256" key="2">
    <source>
        <dbReference type="SAM" id="SignalP"/>
    </source>
</evidence>
<dbReference type="CDD" id="cd01144">
    <property type="entry name" value="BtuF"/>
    <property type="match status" value="1"/>
</dbReference>
<proteinExistence type="predicted"/>
<dbReference type="RefSeq" id="WP_088750082.1">
    <property type="nucleotide sequence ID" value="NZ_NJGU01000001.1"/>
</dbReference>
<dbReference type="AlphaFoldDB" id="A0A246WVY2"/>
<dbReference type="InterPro" id="IPR054828">
    <property type="entry name" value="Vit_B12_bind_prot"/>
</dbReference>
<comment type="caution">
    <text evidence="4">The sequence shown here is derived from an EMBL/GenBank/DDBJ whole genome shotgun (WGS) entry which is preliminary data.</text>
</comment>
<dbReference type="PROSITE" id="PS50983">
    <property type="entry name" value="FE_B12_PBP"/>
    <property type="match status" value="1"/>
</dbReference>
<feature type="domain" description="Fe/B12 periplasmic-binding" evidence="3">
    <location>
        <begin position="40"/>
        <end position="287"/>
    </location>
</feature>
<dbReference type="NCBIfam" id="NF038402">
    <property type="entry name" value="TroA_like"/>
    <property type="match status" value="1"/>
</dbReference>
<reference evidence="4 5" key="1">
    <citation type="submission" date="2017-06" db="EMBL/GenBank/DDBJ databases">
        <title>Herbaspirillum phytohormonus sp. nov., isolated from the root nodule of Robinia pseudoacacia in lead-zinc mine.</title>
        <authorList>
            <person name="Fan M."/>
            <person name="Lin Y."/>
        </authorList>
    </citation>
    <scope>NUCLEOTIDE SEQUENCE [LARGE SCALE GENOMIC DNA]</scope>
    <source>
        <strain evidence="4 5">HZ10</strain>
    </source>
</reference>
<evidence type="ECO:0000256" key="1">
    <source>
        <dbReference type="ARBA" id="ARBA00022729"/>
    </source>
</evidence>
<dbReference type="Proteomes" id="UP000197596">
    <property type="component" value="Unassembled WGS sequence"/>
</dbReference>
<dbReference type="PANTHER" id="PTHR30535:SF34">
    <property type="entry name" value="MOLYBDATE-BINDING PROTEIN MOLA"/>
    <property type="match status" value="1"/>
</dbReference>
<name>A0A246WVY2_9BURK</name>
<dbReference type="Pfam" id="PF01497">
    <property type="entry name" value="Peripla_BP_2"/>
    <property type="match status" value="1"/>
</dbReference>
<dbReference type="SUPFAM" id="SSF53807">
    <property type="entry name" value="Helical backbone' metal receptor"/>
    <property type="match status" value="1"/>
</dbReference>
<accession>A0A246WVY2</accession>